<dbReference type="STRING" id="1189621.A3SI_03498"/>
<dbReference type="Gene3D" id="1.10.287.1120">
    <property type="entry name" value="Bipartite methylase S protein"/>
    <property type="match status" value="1"/>
</dbReference>
<evidence type="ECO:0000256" key="2">
    <source>
        <dbReference type="ARBA" id="ARBA00022747"/>
    </source>
</evidence>
<dbReference type="Gene3D" id="3.90.220.20">
    <property type="entry name" value="DNA methylase specificity domains"/>
    <property type="match status" value="2"/>
</dbReference>
<gene>
    <name evidence="6" type="ORF">A3SI_03498</name>
</gene>
<dbReference type="Pfam" id="PF01420">
    <property type="entry name" value="Methylase_S"/>
    <property type="match status" value="2"/>
</dbReference>
<feature type="domain" description="Type I restriction modification DNA specificity" evidence="5">
    <location>
        <begin position="226"/>
        <end position="385"/>
    </location>
</feature>
<dbReference type="OrthoDB" id="667970at2"/>
<accession>I5C9B8</accession>
<comment type="similarity">
    <text evidence="1">Belongs to the type-I restriction system S methylase family.</text>
</comment>
<comment type="caution">
    <text evidence="6">The sequence shown here is derived from an EMBL/GenBank/DDBJ whole genome shotgun (WGS) entry which is preliminary data.</text>
</comment>
<dbReference type="PANTHER" id="PTHR30408">
    <property type="entry name" value="TYPE-1 RESTRICTION ENZYME ECOKI SPECIFICITY PROTEIN"/>
    <property type="match status" value="1"/>
</dbReference>
<dbReference type="InterPro" id="IPR052021">
    <property type="entry name" value="Type-I_RS_S_subunit"/>
</dbReference>
<dbReference type="CDD" id="cd17517">
    <property type="entry name" value="RMtype1_S_EcoKI_StySPI-TRD2-CR2_like"/>
    <property type="match status" value="1"/>
</dbReference>
<evidence type="ECO:0000313" key="6">
    <source>
        <dbReference type="EMBL" id="EIM78420.1"/>
    </source>
</evidence>
<dbReference type="GO" id="GO:0003677">
    <property type="term" value="F:DNA binding"/>
    <property type="evidence" value="ECO:0007669"/>
    <property type="project" value="UniProtKB-KW"/>
</dbReference>
<evidence type="ECO:0000313" key="7">
    <source>
        <dbReference type="Proteomes" id="UP000005551"/>
    </source>
</evidence>
<dbReference type="Proteomes" id="UP000005551">
    <property type="component" value="Unassembled WGS sequence"/>
</dbReference>
<evidence type="ECO:0000256" key="1">
    <source>
        <dbReference type="ARBA" id="ARBA00010923"/>
    </source>
</evidence>
<feature type="domain" description="Type I restriction modification DNA specificity" evidence="5">
    <location>
        <begin position="18"/>
        <end position="199"/>
    </location>
</feature>
<keyword evidence="3" id="KW-0238">DNA-binding</keyword>
<dbReference type="AlphaFoldDB" id="I5C9B8"/>
<evidence type="ECO:0000256" key="4">
    <source>
        <dbReference type="SAM" id="Coils"/>
    </source>
</evidence>
<keyword evidence="7" id="KW-1185">Reference proteome</keyword>
<keyword evidence="2" id="KW-0680">Restriction system</keyword>
<name>I5C9B8_9BACT</name>
<keyword evidence="4" id="KW-0175">Coiled coil</keyword>
<dbReference type="InterPro" id="IPR044946">
    <property type="entry name" value="Restrct_endonuc_typeI_TRD_sf"/>
</dbReference>
<evidence type="ECO:0000256" key="3">
    <source>
        <dbReference type="ARBA" id="ARBA00023125"/>
    </source>
</evidence>
<dbReference type="InterPro" id="IPR000055">
    <property type="entry name" value="Restrct_endonuc_typeI_TRD"/>
</dbReference>
<proteinExistence type="inferred from homology"/>
<dbReference type="EMBL" id="AJYA01000006">
    <property type="protein sequence ID" value="EIM78420.1"/>
    <property type="molecule type" value="Genomic_DNA"/>
</dbReference>
<dbReference type="REBASE" id="54376">
    <property type="entry name" value="S.NhaLW7ORFBP"/>
</dbReference>
<organism evidence="6 7">
    <name type="scientific">Nitritalea halalkaliphila LW7</name>
    <dbReference type="NCBI Taxonomy" id="1189621"/>
    <lineage>
        <taxon>Bacteria</taxon>
        <taxon>Pseudomonadati</taxon>
        <taxon>Bacteroidota</taxon>
        <taxon>Cytophagia</taxon>
        <taxon>Cytophagales</taxon>
        <taxon>Cyclobacteriaceae</taxon>
        <taxon>Nitritalea</taxon>
    </lineage>
</organism>
<dbReference type="SUPFAM" id="SSF116734">
    <property type="entry name" value="DNA methylase specificity domain"/>
    <property type="match status" value="2"/>
</dbReference>
<feature type="coiled-coil region" evidence="4">
    <location>
        <begin position="181"/>
        <end position="208"/>
    </location>
</feature>
<dbReference type="PANTHER" id="PTHR30408:SF13">
    <property type="entry name" value="TYPE I RESTRICTION ENZYME HINDI SPECIFICITY SUBUNIT"/>
    <property type="match status" value="1"/>
</dbReference>
<dbReference type="CDD" id="cd16961">
    <property type="entry name" value="RMtype1_S_TRD-CR_like"/>
    <property type="match status" value="1"/>
</dbReference>
<dbReference type="RefSeq" id="WP_009053552.1">
    <property type="nucleotide sequence ID" value="NZ_AJYA01000006.1"/>
</dbReference>
<dbReference type="PATRIC" id="fig|1189621.3.peg.731"/>
<protein>
    <submittedName>
        <fullName evidence="6">Restriction modification system DNA specificity domain-containing protein</fullName>
    </submittedName>
</protein>
<sequence>MEKKSTRKPKLRFIGFSESWEKTTLGELLTFKNGLNAGKEDYGDGEKFINVLDIIQNNFITYDKIIGSVKASEKNKEIYKVEYGDVLFQRSSETREEVGQANVYLDREKPALFGGFVIRGKKKSDYDPIFINHLLKTPLSRQEITSKSGGSTRYNVGQETLSSVEITIATLPEQQKIASFLSSVDERIELLERKKEKLEAYKKGVMQQIFTQQIRFKKDDGSKFPDWEEKKSKDVFMNISNKKHNGDLPILSASQERGMVLREENGIKIQASEKSVTSYKIVEPDDFVISLRSFQGGLDHSKFLGICSPAYTVLRNKIPVEPQFYKFYFKKESFITRLSQTVVGIRDGKQITFDNFGQIKIPYPSVQEQKKIAAFLNTIDQNLETLDSQIQGLSTWKKGLLQQMFV</sequence>
<evidence type="ECO:0000259" key="5">
    <source>
        <dbReference type="Pfam" id="PF01420"/>
    </source>
</evidence>
<dbReference type="GO" id="GO:0009307">
    <property type="term" value="P:DNA restriction-modification system"/>
    <property type="evidence" value="ECO:0007669"/>
    <property type="project" value="UniProtKB-KW"/>
</dbReference>
<reference evidence="6 7" key="1">
    <citation type="submission" date="2012-05" db="EMBL/GenBank/DDBJ databases">
        <title>Genome sequence of Nitritalea halalkaliphila LW7.</title>
        <authorList>
            <person name="Jangir P.K."/>
            <person name="Singh A."/>
            <person name="Shivaji S."/>
            <person name="Sharma R."/>
        </authorList>
    </citation>
    <scope>NUCLEOTIDE SEQUENCE [LARGE SCALE GENOMIC DNA]</scope>
    <source>
        <strain evidence="6 7">LW7</strain>
    </source>
</reference>